<protein>
    <submittedName>
        <fullName evidence="2">Rna-directed dna polymerase from mobile element jockey-like</fullName>
    </submittedName>
</protein>
<proteinExistence type="predicted"/>
<gene>
    <name evidence="2" type="ORF">llap_3600</name>
</gene>
<reference evidence="3" key="1">
    <citation type="submission" date="2017-11" db="EMBL/GenBank/DDBJ databases">
        <authorList>
            <person name="Lima N.C."/>
            <person name="Parody-Merino A.M."/>
            <person name="Battley P.F."/>
            <person name="Fidler A.E."/>
            <person name="Prosdocimi F."/>
        </authorList>
    </citation>
    <scope>NUCLEOTIDE SEQUENCE [LARGE SCALE GENOMIC DNA]</scope>
</reference>
<dbReference type="Proteomes" id="UP000233556">
    <property type="component" value="Unassembled WGS sequence"/>
</dbReference>
<evidence type="ECO:0000313" key="2">
    <source>
        <dbReference type="EMBL" id="PKU46103.1"/>
    </source>
</evidence>
<dbReference type="EMBL" id="KZ505728">
    <property type="protein sequence ID" value="PKU46103.1"/>
    <property type="molecule type" value="Genomic_DNA"/>
</dbReference>
<organism evidence="2 3">
    <name type="scientific">Limosa lapponica baueri</name>
    <dbReference type="NCBI Taxonomy" id="1758121"/>
    <lineage>
        <taxon>Eukaryota</taxon>
        <taxon>Metazoa</taxon>
        <taxon>Chordata</taxon>
        <taxon>Craniata</taxon>
        <taxon>Vertebrata</taxon>
        <taxon>Euteleostomi</taxon>
        <taxon>Archelosauria</taxon>
        <taxon>Archosauria</taxon>
        <taxon>Dinosauria</taxon>
        <taxon>Saurischia</taxon>
        <taxon>Theropoda</taxon>
        <taxon>Coelurosauria</taxon>
        <taxon>Aves</taxon>
        <taxon>Neognathae</taxon>
        <taxon>Neoaves</taxon>
        <taxon>Charadriiformes</taxon>
        <taxon>Scolopacidae</taxon>
        <taxon>Limosa</taxon>
    </lineage>
</organism>
<accession>A0A2I0UJ85</accession>
<dbReference type="AlphaFoldDB" id="A0A2I0UJ85"/>
<name>A0A2I0UJ85_LIMLA</name>
<dbReference type="InterPro" id="IPR000477">
    <property type="entry name" value="RT_dom"/>
</dbReference>
<keyword evidence="3" id="KW-1185">Reference proteome</keyword>
<dbReference type="GO" id="GO:0003964">
    <property type="term" value="F:RNA-directed DNA polymerase activity"/>
    <property type="evidence" value="ECO:0007669"/>
    <property type="project" value="UniProtKB-KW"/>
</dbReference>
<reference evidence="3" key="2">
    <citation type="submission" date="2017-12" db="EMBL/GenBank/DDBJ databases">
        <title>Genome sequence of the Bar-tailed Godwit (Limosa lapponica baueri).</title>
        <authorList>
            <person name="Lima N.C.B."/>
            <person name="Parody-Merino A.M."/>
            <person name="Battley P.F."/>
            <person name="Fidler A.E."/>
            <person name="Prosdocimi F."/>
        </authorList>
    </citation>
    <scope>NUCLEOTIDE SEQUENCE [LARGE SCALE GENOMIC DNA]</scope>
</reference>
<dbReference type="Pfam" id="PF00078">
    <property type="entry name" value="RVT_1"/>
    <property type="match status" value="1"/>
</dbReference>
<dbReference type="OrthoDB" id="416454at2759"/>
<evidence type="ECO:0000313" key="3">
    <source>
        <dbReference type="Proteomes" id="UP000233556"/>
    </source>
</evidence>
<evidence type="ECO:0000259" key="1">
    <source>
        <dbReference type="Pfam" id="PF00078"/>
    </source>
</evidence>
<keyword evidence="2" id="KW-0808">Transferase</keyword>
<feature type="domain" description="Reverse transcriptase" evidence="1">
    <location>
        <begin position="335"/>
        <end position="434"/>
    </location>
</feature>
<keyword evidence="2" id="KW-0695">RNA-directed DNA polymerase</keyword>
<dbReference type="PANTHER" id="PTHR33332">
    <property type="entry name" value="REVERSE TRANSCRIPTASE DOMAIN-CONTAINING PROTEIN"/>
    <property type="match status" value="1"/>
</dbReference>
<keyword evidence="2" id="KW-0548">Nucleotidyltransferase</keyword>
<sequence length="507" mass="56901">MAEVLAKPLSVIYKQSWQTGEVPVGYRLAIVMPIYKKGQKKDLGNYRPVSLTSVPGKVTEQIVLCAITWHIQDSQAIRPSQHGFMKGRCTQTYGDRWDPPKGSEEVVAVLTKPLSIIYQKSWLIWEVPVGCRLANVMPTYKKGRKEDPGNYKPVSLTLVPGKVTEQIILCAITWHVQDSQAIRPSRHGFMKGRSCLTNLISFYDKARGRVVGKLHGRKEPGRIGQLPAEYEPAVCPGGLLGIMVLIRTSVARMTVSGIECTLSKFANDTKLGGMVDTLEGRDDIQRDLDRLERWARANRMKCNQTKCRVLHLGCGNPRHKYRLGREWLESSPEEKESYRPVRLTSVPEKIMERIILSELSRQVQGSQGIRTSQHGFMKGRSCLINFISFYNHVTRLLDGGKAVDVVYLDFDKAFDTVLHSILLEKLANHGIDKCTLHWDPALGLIEPHPVGLSPLVQPVQIPLQSPSTLQQVDTPTQLGVVGKFTEGALDPLIEIIDKDVKENRPQY</sequence>